<dbReference type="Proteomes" id="UP001209229">
    <property type="component" value="Unassembled WGS sequence"/>
</dbReference>
<proteinExistence type="predicted"/>
<protein>
    <submittedName>
        <fullName evidence="2">DUF5777 family beta-barrel protein</fullName>
    </submittedName>
</protein>
<sequence>MTDKQAIQTNATKWIQGISLFVFLIVASLNTKAQTTKTDYIWDGRLLNHPTTTLPFKGQNQIYVVHYFSSLNQNGFEDMFGIYGTANIQMGIEHGFSDKFSAFFLTEKVNKTQELGFRYSIVQQDIEGINPVGMSLSFSIAIDGRNKRYFGENYYFINRCFYTTQFSLTRQLNHLCELMVNSTFSHFNMVPEGYFSTYMSLNPSFAIKLSRKKALFASVDLPLGIASASEADPEQPSPIISLGAIFKSRTHNFQLFVSNGGQIIPGKEYLNNTKFDWNNFCFGFNINVKTSKHK</sequence>
<dbReference type="EMBL" id="JAPDPJ010000002">
    <property type="protein sequence ID" value="MCW3785329.1"/>
    <property type="molecule type" value="Genomic_DNA"/>
</dbReference>
<feature type="domain" description="DUF5777" evidence="1">
    <location>
        <begin position="45"/>
        <end position="287"/>
    </location>
</feature>
<keyword evidence="3" id="KW-1185">Reference proteome</keyword>
<dbReference type="RefSeq" id="WP_301188901.1">
    <property type="nucleotide sequence ID" value="NZ_JAPDPJ010000002.1"/>
</dbReference>
<evidence type="ECO:0000313" key="3">
    <source>
        <dbReference type="Proteomes" id="UP001209229"/>
    </source>
</evidence>
<dbReference type="Pfam" id="PF19089">
    <property type="entry name" value="DUF5777"/>
    <property type="match status" value="1"/>
</dbReference>
<gene>
    <name evidence="2" type="ORF">OM075_02565</name>
</gene>
<name>A0AAE3M1D5_9BACT</name>
<organism evidence="2 3">
    <name type="scientific">Plebeiibacterium sediminum</name>
    <dbReference type="NCBI Taxonomy" id="2992112"/>
    <lineage>
        <taxon>Bacteria</taxon>
        <taxon>Pseudomonadati</taxon>
        <taxon>Bacteroidota</taxon>
        <taxon>Bacteroidia</taxon>
        <taxon>Marinilabiliales</taxon>
        <taxon>Marinilabiliaceae</taxon>
        <taxon>Plebeiibacterium</taxon>
    </lineage>
</organism>
<accession>A0AAE3M1D5</accession>
<dbReference type="AlphaFoldDB" id="A0AAE3M1D5"/>
<reference evidence="2" key="1">
    <citation type="submission" date="2022-10" db="EMBL/GenBank/DDBJ databases">
        <authorList>
            <person name="Yu W.X."/>
        </authorList>
    </citation>
    <scope>NUCLEOTIDE SEQUENCE</scope>
    <source>
        <strain evidence="2">AAT</strain>
    </source>
</reference>
<comment type="caution">
    <text evidence="2">The sequence shown here is derived from an EMBL/GenBank/DDBJ whole genome shotgun (WGS) entry which is preliminary data.</text>
</comment>
<evidence type="ECO:0000259" key="1">
    <source>
        <dbReference type="Pfam" id="PF19089"/>
    </source>
</evidence>
<dbReference type="InterPro" id="IPR045916">
    <property type="entry name" value="DUF5777"/>
</dbReference>
<evidence type="ECO:0000313" key="2">
    <source>
        <dbReference type="EMBL" id="MCW3785329.1"/>
    </source>
</evidence>